<dbReference type="SUPFAM" id="SSF159941">
    <property type="entry name" value="MM3350-like"/>
    <property type="match status" value="1"/>
</dbReference>
<gene>
    <name evidence="3" type="ORF">SAMN02982927_02608</name>
</gene>
<accession>A0A1I2UB00</accession>
<name>A0A1I2UB00_9BACL</name>
<feature type="domain" description="DUF7309" evidence="2">
    <location>
        <begin position="196"/>
        <end position="364"/>
    </location>
</feature>
<evidence type="ECO:0000259" key="1">
    <source>
        <dbReference type="Pfam" id="PF22007"/>
    </source>
</evidence>
<protein>
    <submittedName>
        <fullName evidence="3">PRiA4b ORF-3-like protein</fullName>
    </submittedName>
</protein>
<dbReference type="InterPro" id="IPR055733">
    <property type="entry name" value="DUF7309"/>
</dbReference>
<dbReference type="InterPro" id="IPR024047">
    <property type="entry name" value="MM3350-like_sf"/>
</dbReference>
<dbReference type="Pfam" id="PF23988">
    <property type="entry name" value="DUF7309"/>
    <property type="match status" value="1"/>
</dbReference>
<keyword evidence="4" id="KW-1185">Reference proteome</keyword>
<dbReference type="Pfam" id="PF22007">
    <property type="entry name" value="DUF6930"/>
    <property type="match status" value="1"/>
</dbReference>
<dbReference type="AlphaFoldDB" id="A0A1I2UB00"/>
<proteinExistence type="predicted"/>
<evidence type="ECO:0000313" key="4">
    <source>
        <dbReference type="Proteomes" id="UP000198752"/>
    </source>
</evidence>
<reference evidence="4" key="1">
    <citation type="submission" date="2016-10" db="EMBL/GenBank/DDBJ databases">
        <authorList>
            <person name="Varghese N."/>
            <person name="Submissions S."/>
        </authorList>
    </citation>
    <scope>NUCLEOTIDE SEQUENCE [LARGE SCALE GENOMIC DNA]</scope>
    <source>
        <strain evidence="4">ATCC 700379</strain>
    </source>
</reference>
<dbReference type="InterPro" id="IPR054216">
    <property type="entry name" value="DUF6930"/>
</dbReference>
<dbReference type="Gene3D" id="3.10.290.30">
    <property type="entry name" value="MM3350-like"/>
    <property type="match status" value="1"/>
</dbReference>
<dbReference type="Proteomes" id="UP000198752">
    <property type="component" value="Unassembled WGS sequence"/>
</dbReference>
<sequence>MNIQLKISIKGSKPPVWAKIQADSMITVSDLHDYINELFCFDYNDAYIKLPKRSGYSLRSATTDVLFGVFDEEYGQLTELGPDVLNDTRHLVSDFLIEPGDKGHCVTSDKQLEIKLEPLKDEYEQPVPRCVGCSRAMVPYLNSLLMDEDGTFFDDPLSNQAEAVEDLTECLSIYQLDDDEEDLAQFTVDPSNDENWFDLLRASEQFADLEPWRWLNSDQVLMLDLPNFPQRVYCCVLGQMGDEFGLVAYVGDEGLALIHRLFTNSAAAVNTPITAQVFNLSLCRRGTFPEEDRSLLYMLDHGLENRDHWPMLRVQNPGYMSWIPQGEEIFLFTDIINKISALVHDYQDRIEQFPFYQDHEWFLRKYVLDEQGFEKSVDGTIEPIASKQVQLRHAEPMINAIDLQRIKKTMRQNKSWVELGGGFASFTVAQENDNRPIYPWLELAVDHINGQILLHNLALPDQFNEQAVYVRTNQDFLLKMIQETAQRPSGILVADDHLYHALFLLCKKLGIICSLSNDLPKLDQAMESLAEFLESQH</sequence>
<evidence type="ECO:0000259" key="2">
    <source>
        <dbReference type="Pfam" id="PF23988"/>
    </source>
</evidence>
<dbReference type="EMBL" id="FOOY01000019">
    <property type="protein sequence ID" value="SFG73559.1"/>
    <property type="molecule type" value="Genomic_DNA"/>
</dbReference>
<feature type="domain" description="DUF6930" evidence="1">
    <location>
        <begin position="403"/>
        <end position="529"/>
    </location>
</feature>
<dbReference type="STRING" id="269670.SAMN02982927_02608"/>
<dbReference type="OrthoDB" id="9801392at2"/>
<dbReference type="RefSeq" id="WP_093673643.1">
    <property type="nucleotide sequence ID" value="NZ_FOOY01000019.1"/>
</dbReference>
<organism evidence="3 4">
    <name type="scientific">Sporolactobacillus nakayamae</name>
    <dbReference type="NCBI Taxonomy" id="269670"/>
    <lineage>
        <taxon>Bacteria</taxon>
        <taxon>Bacillati</taxon>
        <taxon>Bacillota</taxon>
        <taxon>Bacilli</taxon>
        <taxon>Bacillales</taxon>
        <taxon>Sporolactobacillaceae</taxon>
        <taxon>Sporolactobacillus</taxon>
    </lineage>
</organism>
<evidence type="ECO:0000313" key="3">
    <source>
        <dbReference type="EMBL" id="SFG73559.1"/>
    </source>
</evidence>